<proteinExistence type="predicted"/>
<dbReference type="EMBL" id="JAQOWY010000609">
    <property type="protein sequence ID" value="KAK1839961.1"/>
    <property type="molecule type" value="Genomic_DNA"/>
</dbReference>
<gene>
    <name evidence="2" type="ORF">CCHR01_17419</name>
</gene>
<organism evidence="2 3">
    <name type="scientific">Colletotrichum chrysophilum</name>
    <dbReference type="NCBI Taxonomy" id="1836956"/>
    <lineage>
        <taxon>Eukaryota</taxon>
        <taxon>Fungi</taxon>
        <taxon>Dikarya</taxon>
        <taxon>Ascomycota</taxon>
        <taxon>Pezizomycotina</taxon>
        <taxon>Sordariomycetes</taxon>
        <taxon>Hypocreomycetidae</taxon>
        <taxon>Glomerellales</taxon>
        <taxon>Glomerellaceae</taxon>
        <taxon>Colletotrichum</taxon>
        <taxon>Colletotrichum gloeosporioides species complex</taxon>
    </lineage>
</organism>
<evidence type="ECO:0000313" key="3">
    <source>
        <dbReference type="Proteomes" id="UP001243330"/>
    </source>
</evidence>
<comment type="caution">
    <text evidence="2">The sequence shown here is derived from an EMBL/GenBank/DDBJ whole genome shotgun (WGS) entry which is preliminary data.</text>
</comment>
<dbReference type="Proteomes" id="UP001243330">
    <property type="component" value="Unassembled WGS sequence"/>
</dbReference>
<feature type="region of interest" description="Disordered" evidence="1">
    <location>
        <begin position="46"/>
        <end position="129"/>
    </location>
</feature>
<dbReference type="AlphaFoldDB" id="A0AAD9A201"/>
<protein>
    <submittedName>
        <fullName evidence="2">Uncharacterized protein</fullName>
    </submittedName>
</protein>
<evidence type="ECO:0000313" key="2">
    <source>
        <dbReference type="EMBL" id="KAK1839961.1"/>
    </source>
</evidence>
<sequence length="129" mass="15293">MLLHHVRNSCACPLFQPPSLFFRRLNNTSLVLHILHLPSRSFQPQDEVLSRHPRYLPGRQRPRRLQRRPQERLRRAGRQRVHLQDRRRLHPGLGQELLRPGDGFVRHRRAVPSQHLERSVSGPLLKRSV</sequence>
<reference evidence="2" key="1">
    <citation type="submission" date="2023-01" db="EMBL/GenBank/DDBJ databases">
        <title>Colletotrichum chrysophilum M932 genome sequence.</title>
        <authorList>
            <person name="Baroncelli R."/>
        </authorList>
    </citation>
    <scope>NUCLEOTIDE SEQUENCE</scope>
    <source>
        <strain evidence="2">M932</strain>
    </source>
</reference>
<feature type="compositionally biased region" description="Basic residues" evidence="1">
    <location>
        <begin position="75"/>
        <end position="90"/>
    </location>
</feature>
<keyword evidence="3" id="KW-1185">Reference proteome</keyword>
<name>A0AAD9A201_9PEZI</name>
<evidence type="ECO:0000256" key="1">
    <source>
        <dbReference type="SAM" id="MobiDB-lite"/>
    </source>
</evidence>
<accession>A0AAD9A201</accession>